<dbReference type="RefSeq" id="WP_099364550.1">
    <property type="nucleotide sequence ID" value="NZ_JBHUEK010000008.1"/>
</dbReference>
<evidence type="ECO:0000313" key="2">
    <source>
        <dbReference type="EMBL" id="MFD1778314.1"/>
    </source>
</evidence>
<dbReference type="Pfam" id="PF00583">
    <property type="entry name" value="Acetyltransf_1"/>
    <property type="match status" value="1"/>
</dbReference>
<feature type="domain" description="N-acetyltransferase" evidence="1">
    <location>
        <begin position="4"/>
        <end position="154"/>
    </location>
</feature>
<dbReference type="EC" id="2.3.-.-" evidence="2"/>
<keyword evidence="2" id="KW-0808">Transferase</keyword>
<dbReference type="CDD" id="cd04301">
    <property type="entry name" value="NAT_SF"/>
    <property type="match status" value="1"/>
</dbReference>
<reference evidence="3" key="1">
    <citation type="journal article" date="2019" name="Int. J. Syst. Evol. Microbiol.">
        <title>The Global Catalogue of Microorganisms (GCM) 10K type strain sequencing project: providing services to taxonomists for standard genome sequencing and annotation.</title>
        <authorList>
            <consortium name="The Broad Institute Genomics Platform"/>
            <consortium name="The Broad Institute Genome Sequencing Center for Infectious Disease"/>
            <person name="Wu L."/>
            <person name="Ma J."/>
        </authorList>
    </citation>
    <scope>NUCLEOTIDE SEQUENCE [LARGE SCALE GENOMIC DNA]</scope>
    <source>
        <strain evidence="3">CCUG 15531</strain>
    </source>
</reference>
<dbReference type="InterPro" id="IPR016181">
    <property type="entry name" value="Acyl_CoA_acyltransferase"/>
</dbReference>
<comment type="caution">
    <text evidence="2">The sequence shown here is derived from an EMBL/GenBank/DDBJ whole genome shotgun (WGS) entry which is preliminary data.</text>
</comment>
<protein>
    <submittedName>
        <fullName evidence="2">GNAT family N-acetyltransferase</fullName>
        <ecNumber evidence="2">2.3.-.-</ecNumber>
    </submittedName>
</protein>
<accession>A0ABW4MMF9</accession>
<dbReference type="SUPFAM" id="SSF55729">
    <property type="entry name" value="Acyl-CoA N-acyltransferases (Nat)"/>
    <property type="match status" value="1"/>
</dbReference>
<sequence>MKKIILRDVTMENLLDVIRLKSEDKEFALFEKWVASNVFSLAQAKVQPDWVTKAIYDGTQLIGFTMFGLDNERNRFELCRIMIDYKFQGKGYGTAAVKEIIAEMIRTLPYCDEIYLSVIPTNKAAIHVYTEAGFTKTGEIIKGFVDEDVYCFKV</sequence>
<evidence type="ECO:0000313" key="3">
    <source>
        <dbReference type="Proteomes" id="UP001597227"/>
    </source>
</evidence>
<dbReference type="Proteomes" id="UP001597227">
    <property type="component" value="Unassembled WGS sequence"/>
</dbReference>
<name>A0ABW4MMF9_9BACI</name>
<dbReference type="Gene3D" id="3.40.630.30">
    <property type="match status" value="1"/>
</dbReference>
<dbReference type="PROSITE" id="PS51186">
    <property type="entry name" value="GNAT"/>
    <property type="match status" value="1"/>
</dbReference>
<proteinExistence type="predicted"/>
<organism evidence="2 3">
    <name type="scientific">Fredinandcohnia salidurans</name>
    <dbReference type="NCBI Taxonomy" id="2595041"/>
    <lineage>
        <taxon>Bacteria</taxon>
        <taxon>Bacillati</taxon>
        <taxon>Bacillota</taxon>
        <taxon>Bacilli</taxon>
        <taxon>Bacillales</taxon>
        <taxon>Bacillaceae</taxon>
        <taxon>Fredinandcohnia</taxon>
    </lineage>
</organism>
<keyword evidence="3" id="KW-1185">Reference proteome</keyword>
<dbReference type="GO" id="GO:0016746">
    <property type="term" value="F:acyltransferase activity"/>
    <property type="evidence" value="ECO:0007669"/>
    <property type="project" value="UniProtKB-KW"/>
</dbReference>
<dbReference type="EMBL" id="JBHUEK010000008">
    <property type="protein sequence ID" value="MFD1778314.1"/>
    <property type="molecule type" value="Genomic_DNA"/>
</dbReference>
<keyword evidence="2" id="KW-0012">Acyltransferase</keyword>
<dbReference type="PANTHER" id="PTHR43415">
    <property type="entry name" value="SPERMIDINE N(1)-ACETYLTRANSFERASE"/>
    <property type="match status" value="1"/>
</dbReference>
<gene>
    <name evidence="2" type="ORF">ACFSFW_06515</name>
</gene>
<dbReference type="InterPro" id="IPR000182">
    <property type="entry name" value="GNAT_dom"/>
</dbReference>
<dbReference type="PANTHER" id="PTHR43415:SF3">
    <property type="entry name" value="GNAT-FAMILY ACETYLTRANSFERASE"/>
    <property type="match status" value="1"/>
</dbReference>
<evidence type="ECO:0000259" key="1">
    <source>
        <dbReference type="PROSITE" id="PS51186"/>
    </source>
</evidence>